<name>A0A238ZCW6_9PSEU</name>
<reference evidence="2 3" key="1">
    <citation type="submission" date="2017-06" db="EMBL/GenBank/DDBJ databases">
        <authorList>
            <person name="Kim H.J."/>
            <person name="Triplett B.A."/>
        </authorList>
    </citation>
    <scope>NUCLEOTIDE SEQUENCE [LARGE SCALE GENOMIC DNA]</scope>
    <source>
        <strain evidence="2 3">DSM 45207</strain>
    </source>
</reference>
<feature type="region of interest" description="Disordered" evidence="1">
    <location>
        <begin position="26"/>
        <end position="52"/>
    </location>
</feature>
<sequence length="52" mass="5223">MLGVPSAFTIVWFSIFGLSVTEVATDGEQDTAPGVAPESGPAGGEQGSAVRQ</sequence>
<evidence type="ECO:0000313" key="2">
    <source>
        <dbReference type="EMBL" id="SNR80801.1"/>
    </source>
</evidence>
<protein>
    <submittedName>
        <fullName evidence="2">Uncharacterized protein</fullName>
    </submittedName>
</protein>
<dbReference type="Proteomes" id="UP000198348">
    <property type="component" value="Unassembled WGS sequence"/>
</dbReference>
<keyword evidence="3" id="KW-1185">Reference proteome</keyword>
<dbReference type="AlphaFoldDB" id="A0A238ZCW6"/>
<evidence type="ECO:0000313" key="3">
    <source>
        <dbReference type="Proteomes" id="UP000198348"/>
    </source>
</evidence>
<proteinExistence type="predicted"/>
<gene>
    <name evidence="2" type="ORF">SAMN06265360_12070</name>
</gene>
<evidence type="ECO:0000256" key="1">
    <source>
        <dbReference type="SAM" id="MobiDB-lite"/>
    </source>
</evidence>
<organism evidence="2 3">
    <name type="scientific">Haloechinothrix alba</name>
    <dbReference type="NCBI Taxonomy" id="664784"/>
    <lineage>
        <taxon>Bacteria</taxon>
        <taxon>Bacillati</taxon>
        <taxon>Actinomycetota</taxon>
        <taxon>Actinomycetes</taxon>
        <taxon>Pseudonocardiales</taxon>
        <taxon>Pseudonocardiaceae</taxon>
        <taxon>Haloechinothrix</taxon>
    </lineage>
</organism>
<dbReference type="EMBL" id="FZNW01000020">
    <property type="protein sequence ID" value="SNR80801.1"/>
    <property type="molecule type" value="Genomic_DNA"/>
</dbReference>
<accession>A0A238ZCW6</accession>